<keyword evidence="8" id="KW-0630">Potassium</keyword>
<organism evidence="17 18">
    <name type="scientific">Phrynocephalus forsythii</name>
    <dbReference type="NCBI Taxonomy" id="171643"/>
    <lineage>
        <taxon>Eukaryota</taxon>
        <taxon>Metazoa</taxon>
        <taxon>Chordata</taxon>
        <taxon>Craniata</taxon>
        <taxon>Vertebrata</taxon>
        <taxon>Euteleostomi</taxon>
        <taxon>Lepidosauria</taxon>
        <taxon>Squamata</taxon>
        <taxon>Bifurcata</taxon>
        <taxon>Unidentata</taxon>
        <taxon>Episquamata</taxon>
        <taxon>Toxicofera</taxon>
        <taxon>Iguania</taxon>
        <taxon>Acrodonta</taxon>
        <taxon>Agamidae</taxon>
        <taxon>Agaminae</taxon>
        <taxon>Phrynocephalus</taxon>
    </lineage>
</organism>
<evidence type="ECO:0000256" key="7">
    <source>
        <dbReference type="ARBA" id="ARBA00022882"/>
    </source>
</evidence>
<evidence type="ECO:0000313" key="17">
    <source>
        <dbReference type="EMBL" id="KAJ7308181.1"/>
    </source>
</evidence>
<dbReference type="Gene3D" id="1.10.287.70">
    <property type="match status" value="1"/>
</dbReference>
<dbReference type="OrthoDB" id="296522at2759"/>
<keyword evidence="18" id="KW-1185">Reference proteome</keyword>
<dbReference type="SUPFAM" id="SSF81324">
    <property type="entry name" value="Voltage-gated potassium channels"/>
    <property type="match status" value="1"/>
</dbReference>
<evidence type="ECO:0000256" key="12">
    <source>
        <dbReference type="ARBA" id="ARBA00023303"/>
    </source>
</evidence>
<feature type="domain" description="Ion transport" evidence="15">
    <location>
        <begin position="227"/>
        <end position="464"/>
    </location>
</feature>
<dbReference type="PRINTS" id="PR01494">
    <property type="entry name" value="KV9CHANNEL"/>
</dbReference>
<evidence type="ECO:0000256" key="4">
    <source>
        <dbReference type="ARBA" id="ARBA00022538"/>
    </source>
</evidence>
<evidence type="ECO:0000256" key="8">
    <source>
        <dbReference type="ARBA" id="ARBA00022958"/>
    </source>
</evidence>
<dbReference type="SUPFAM" id="SSF54695">
    <property type="entry name" value="POZ domain"/>
    <property type="match status" value="1"/>
</dbReference>
<dbReference type="PANTHER" id="PTHR11537:SF65">
    <property type="entry name" value="BTB DOMAIN-CONTAINING PROTEIN"/>
    <property type="match status" value="1"/>
</dbReference>
<dbReference type="InterPro" id="IPR005821">
    <property type="entry name" value="Ion_trans_dom"/>
</dbReference>
<sequence length="567" mass="64364">MRRRASLSENLKLGEPPKWCRSPEDEEAFIPFAQEKVVKRWGSAHNVAERSQEGAGGARARRRRGVLNLNVGGKRFQMASKAAARYPATRLGKLALSADPAKKLSLCDDYSVPRNEYFFDRDPLVFHYVFHFYRSGVMWVMEELCPANFVEEIEYWGVPMKYAPRCCRILFEEKQDELKEYLKVQRELEAEVAPLEREETFEGQCLGRLRRAIWNLIERPYSSVPAKVIAVVSSVFVLFSIVGMTLSTVEEMQHRTSKRMMETMEAVCAVFFTLEYLMRLVSASSVRLFLRAAFSAIDLVAILPFYVQLLFEHLGEAEGDYHEELHRMRSVGKLGKVLKLIKLMRIFRLLKLARHSTGLRAFGFTLRQCYQQVCCLMLFIAMGVFTFSALMHSVEHDVPGTNFTSIPDAWWWAAVSLSTVGYGDTVPDTLLGRVVAFGCISFGIILNGMPISILFNKFSDYYAKLKSHEMEYTSTLKTSRQLHLRSRAWRKFRSCLCYEYDAPPAPAGPPGCRLAHPGCLVAHPPGHSVPYSPRAPGHGVGHLTPLSGRHAQDEPYVFHARHSVSIA</sequence>
<evidence type="ECO:0000256" key="5">
    <source>
        <dbReference type="ARBA" id="ARBA00022692"/>
    </source>
</evidence>
<dbReference type="GO" id="GO:0008076">
    <property type="term" value="C:voltage-gated potassium channel complex"/>
    <property type="evidence" value="ECO:0007669"/>
    <property type="project" value="InterPro"/>
</dbReference>
<dbReference type="AlphaFoldDB" id="A0A9Q1ASP1"/>
<evidence type="ECO:0000256" key="11">
    <source>
        <dbReference type="ARBA" id="ARBA00023136"/>
    </source>
</evidence>
<keyword evidence="10" id="KW-0406">Ion transport</keyword>
<feature type="transmembrane region" description="Helical" evidence="14">
    <location>
        <begin position="373"/>
        <end position="394"/>
    </location>
</feature>
<dbReference type="GO" id="GO:0001508">
    <property type="term" value="P:action potential"/>
    <property type="evidence" value="ECO:0007669"/>
    <property type="project" value="TreeGrafter"/>
</dbReference>
<evidence type="ECO:0000256" key="6">
    <source>
        <dbReference type="ARBA" id="ARBA00022826"/>
    </source>
</evidence>
<dbReference type="InterPro" id="IPR011333">
    <property type="entry name" value="SKP1/BTB/POZ_sf"/>
</dbReference>
<evidence type="ECO:0000256" key="10">
    <source>
        <dbReference type="ARBA" id="ARBA00023065"/>
    </source>
</evidence>
<evidence type="ECO:0008006" key="19">
    <source>
        <dbReference type="Google" id="ProtNLM"/>
    </source>
</evidence>
<feature type="domain" description="Potassium channel tetramerisation-type BTB" evidence="16">
    <location>
        <begin position="67"/>
        <end position="163"/>
    </location>
</feature>
<keyword evidence="5 14" id="KW-0812">Transmembrane</keyword>
<name>A0A9Q1ASP1_9SAUR</name>
<dbReference type="PRINTS" id="PR00169">
    <property type="entry name" value="KCHANNEL"/>
</dbReference>
<dbReference type="InterPro" id="IPR003131">
    <property type="entry name" value="T1-type_BTB"/>
</dbReference>
<keyword evidence="6" id="KW-0631">Potassium channel</keyword>
<dbReference type="Proteomes" id="UP001142489">
    <property type="component" value="Unassembled WGS sequence"/>
</dbReference>
<evidence type="ECO:0000256" key="1">
    <source>
        <dbReference type="ARBA" id="ARBA00004651"/>
    </source>
</evidence>
<evidence type="ECO:0000256" key="13">
    <source>
        <dbReference type="SAM" id="Coils"/>
    </source>
</evidence>
<feature type="coiled-coil region" evidence="13">
    <location>
        <begin position="171"/>
        <end position="198"/>
    </location>
</feature>
<comment type="subcellular location">
    <subcellularLocation>
        <location evidence="1">Cell membrane</location>
        <topology evidence="1">Multi-pass membrane protein</topology>
    </subcellularLocation>
</comment>
<dbReference type="Gene3D" id="1.20.120.350">
    <property type="entry name" value="Voltage-gated potassium channels. Chain C"/>
    <property type="match status" value="1"/>
</dbReference>
<dbReference type="EMBL" id="JAPFRF010000018">
    <property type="protein sequence ID" value="KAJ7308181.1"/>
    <property type="molecule type" value="Genomic_DNA"/>
</dbReference>
<accession>A0A9Q1ASP1</accession>
<protein>
    <recommendedName>
        <fullName evidence="19">Potassium voltage-gated channel subfamily V member 2</fullName>
    </recommendedName>
</protein>
<dbReference type="PRINTS" id="PR01491">
    <property type="entry name" value="KVCHANNEL"/>
</dbReference>
<dbReference type="Pfam" id="PF00520">
    <property type="entry name" value="Ion_trans"/>
    <property type="match status" value="1"/>
</dbReference>
<keyword evidence="9 14" id="KW-1133">Transmembrane helix</keyword>
<evidence type="ECO:0000256" key="14">
    <source>
        <dbReference type="SAM" id="Phobius"/>
    </source>
</evidence>
<dbReference type="InterPro" id="IPR028325">
    <property type="entry name" value="VG_K_chnl"/>
</dbReference>
<dbReference type="Gene3D" id="3.30.710.10">
    <property type="entry name" value="Potassium Channel Kv1.1, Chain A"/>
    <property type="match status" value="1"/>
</dbReference>
<evidence type="ECO:0000259" key="16">
    <source>
        <dbReference type="Pfam" id="PF02214"/>
    </source>
</evidence>
<reference evidence="17" key="1">
    <citation type="journal article" date="2023" name="DNA Res.">
        <title>Chromosome-level genome assembly of Phrynocephalus forsythii using third-generation DNA sequencing and Hi-C analysis.</title>
        <authorList>
            <person name="Qi Y."/>
            <person name="Zhao W."/>
            <person name="Zhao Y."/>
            <person name="Niu C."/>
            <person name="Cao S."/>
            <person name="Zhang Y."/>
        </authorList>
    </citation>
    <scope>NUCLEOTIDE SEQUENCE</scope>
    <source>
        <tissue evidence="17">Muscle</tissue>
    </source>
</reference>
<keyword evidence="12" id="KW-0407">Ion channel</keyword>
<dbReference type="InterPro" id="IPR027359">
    <property type="entry name" value="Volt_channel_dom_sf"/>
</dbReference>
<feature type="transmembrane region" description="Helical" evidence="14">
    <location>
        <begin position="434"/>
        <end position="455"/>
    </location>
</feature>
<dbReference type="GO" id="GO:0005251">
    <property type="term" value="F:delayed rectifier potassium channel activity"/>
    <property type="evidence" value="ECO:0007669"/>
    <property type="project" value="TreeGrafter"/>
</dbReference>
<keyword evidence="11 14" id="KW-0472">Membrane</keyword>
<dbReference type="PANTHER" id="PTHR11537">
    <property type="entry name" value="VOLTAGE-GATED POTASSIUM CHANNEL"/>
    <property type="match status" value="1"/>
</dbReference>
<keyword evidence="4" id="KW-0633">Potassium transport</keyword>
<evidence type="ECO:0000259" key="15">
    <source>
        <dbReference type="Pfam" id="PF00520"/>
    </source>
</evidence>
<evidence type="ECO:0000313" key="18">
    <source>
        <dbReference type="Proteomes" id="UP001142489"/>
    </source>
</evidence>
<keyword evidence="7" id="KW-0851">Voltage-gated channel</keyword>
<evidence type="ECO:0000256" key="9">
    <source>
        <dbReference type="ARBA" id="ARBA00022989"/>
    </source>
</evidence>
<keyword evidence="2" id="KW-0813">Transport</keyword>
<evidence type="ECO:0000256" key="3">
    <source>
        <dbReference type="ARBA" id="ARBA00022475"/>
    </source>
</evidence>
<dbReference type="FunFam" id="1.10.287.70:FF:000005">
    <property type="entry name" value="potassium voltage-gated channel subfamily G member 1"/>
    <property type="match status" value="1"/>
</dbReference>
<comment type="caution">
    <text evidence="17">The sequence shown here is derived from an EMBL/GenBank/DDBJ whole genome shotgun (WGS) entry which is preliminary data.</text>
</comment>
<dbReference type="Pfam" id="PF02214">
    <property type="entry name" value="BTB_2"/>
    <property type="match status" value="1"/>
</dbReference>
<dbReference type="InterPro" id="IPR003971">
    <property type="entry name" value="K_chnl_volt-dep_Kv5/Kv9"/>
</dbReference>
<dbReference type="InterPro" id="IPR003968">
    <property type="entry name" value="K_chnl_volt-dep_Kv"/>
</dbReference>
<proteinExistence type="predicted"/>
<keyword evidence="3" id="KW-1003">Cell membrane</keyword>
<evidence type="ECO:0000256" key="2">
    <source>
        <dbReference type="ARBA" id="ARBA00022448"/>
    </source>
</evidence>
<feature type="transmembrane region" description="Helical" evidence="14">
    <location>
        <begin position="228"/>
        <end position="249"/>
    </location>
</feature>
<gene>
    <name evidence="17" type="ORF">JRQ81_008698</name>
</gene>
<keyword evidence="13" id="KW-0175">Coiled coil</keyword>
<dbReference type="GO" id="GO:0051260">
    <property type="term" value="P:protein homooligomerization"/>
    <property type="evidence" value="ECO:0007669"/>
    <property type="project" value="InterPro"/>
</dbReference>